<name>A0A271J142_9BACT</name>
<dbReference type="Gene3D" id="3.40.30.10">
    <property type="entry name" value="Glutaredoxin"/>
    <property type="match status" value="1"/>
</dbReference>
<feature type="signal peptide" evidence="1">
    <location>
        <begin position="1"/>
        <end position="19"/>
    </location>
</feature>
<dbReference type="InterPro" id="IPR036249">
    <property type="entry name" value="Thioredoxin-like_sf"/>
</dbReference>
<gene>
    <name evidence="3" type="ORF">BSZ37_10070</name>
</gene>
<dbReference type="Proteomes" id="UP000216339">
    <property type="component" value="Unassembled WGS sequence"/>
</dbReference>
<comment type="caution">
    <text evidence="3">The sequence shown here is derived from an EMBL/GenBank/DDBJ whole genome shotgun (WGS) entry which is preliminary data.</text>
</comment>
<protein>
    <recommendedName>
        <fullName evidence="2">Thioredoxin domain-containing protein</fullName>
    </recommendedName>
</protein>
<evidence type="ECO:0000256" key="1">
    <source>
        <dbReference type="SAM" id="SignalP"/>
    </source>
</evidence>
<dbReference type="Pfam" id="PF13098">
    <property type="entry name" value="Thioredoxin_2"/>
    <property type="match status" value="1"/>
</dbReference>
<feature type="chain" id="PRO_5012695928" description="Thioredoxin domain-containing protein" evidence="1">
    <location>
        <begin position="20"/>
        <end position="190"/>
    </location>
</feature>
<dbReference type="EMBL" id="MQWD01000001">
    <property type="protein sequence ID" value="PAP76754.1"/>
    <property type="molecule type" value="Genomic_DNA"/>
</dbReference>
<organism evidence="3 4">
    <name type="scientific">Rubrivirga marina</name>
    <dbReference type="NCBI Taxonomy" id="1196024"/>
    <lineage>
        <taxon>Bacteria</taxon>
        <taxon>Pseudomonadati</taxon>
        <taxon>Rhodothermota</taxon>
        <taxon>Rhodothermia</taxon>
        <taxon>Rhodothermales</taxon>
        <taxon>Rubricoccaceae</taxon>
        <taxon>Rubrivirga</taxon>
    </lineage>
</organism>
<dbReference type="SUPFAM" id="SSF52833">
    <property type="entry name" value="Thioredoxin-like"/>
    <property type="match status" value="1"/>
</dbReference>
<keyword evidence="4" id="KW-1185">Reference proteome</keyword>
<dbReference type="RefSeq" id="WP_179299557.1">
    <property type="nucleotide sequence ID" value="NZ_MQWD01000001.1"/>
</dbReference>
<reference evidence="3 4" key="1">
    <citation type="submission" date="2016-11" db="EMBL/GenBank/DDBJ databases">
        <title>Study of marine rhodopsin-containing bacteria.</title>
        <authorList>
            <person name="Yoshizawa S."/>
            <person name="Kumagai Y."/>
            <person name="Kogure K."/>
        </authorList>
    </citation>
    <scope>NUCLEOTIDE SEQUENCE [LARGE SCALE GENOMIC DNA]</scope>
    <source>
        <strain evidence="3 4">SAORIC-28</strain>
    </source>
</reference>
<dbReference type="PROSITE" id="PS51352">
    <property type="entry name" value="THIOREDOXIN_2"/>
    <property type="match status" value="1"/>
</dbReference>
<dbReference type="InterPro" id="IPR013766">
    <property type="entry name" value="Thioredoxin_domain"/>
</dbReference>
<feature type="domain" description="Thioredoxin" evidence="2">
    <location>
        <begin position="14"/>
        <end position="151"/>
    </location>
</feature>
<sequence length="190" mass="20667">MIRSILLALALALPLAGQAQVDASIVPEDAPDWLSMEEAIATAQADDKIVLVYGYASWCGFCARFDADVFTDDAVQEYLTGNFAPVRLDIEGADSLQFFDARVTGRDLGGAMGISGTPTNVFVDTDGALITKLPGYTDPETFLFALQYVREEAYETTPFDQFIVARRTGLSLEQAVETLMAPPREEPEAQ</sequence>
<dbReference type="InterPro" id="IPR012336">
    <property type="entry name" value="Thioredoxin-like_fold"/>
</dbReference>
<dbReference type="AlphaFoldDB" id="A0A271J142"/>
<evidence type="ECO:0000313" key="3">
    <source>
        <dbReference type="EMBL" id="PAP76754.1"/>
    </source>
</evidence>
<evidence type="ECO:0000259" key="2">
    <source>
        <dbReference type="PROSITE" id="PS51352"/>
    </source>
</evidence>
<accession>A0A271J142</accession>
<proteinExistence type="predicted"/>
<evidence type="ECO:0000313" key="4">
    <source>
        <dbReference type="Proteomes" id="UP000216339"/>
    </source>
</evidence>
<keyword evidence="1" id="KW-0732">Signal</keyword>